<evidence type="ECO:0000313" key="5">
    <source>
        <dbReference type="EMBL" id="MFD2680140.1"/>
    </source>
</evidence>
<dbReference type="NCBIfam" id="NF005836">
    <property type="entry name" value="PRK07740.1"/>
    <property type="match status" value="1"/>
</dbReference>
<proteinExistence type="predicted"/>
<evidence type="ECO:0000259" key="4">
    <source>
        <dbReference type="SMART" id="SM00479"/>
    </source>
</evidence>
<dbReference type="GO" id="GO:0004527">
    <property type="term" value="F:exonuclease activity"/>
    <property type="evidence" value="ECO:0007669"/>
    <property type="project" value="UniProtKB-KW"/>
</dbReference>
<evidence type="ECO:0000256" key="2">
    <source>
        <dbReference type="ARBA" id="ARBA00022801"/>
    </source>
</evidence>
<keyword evidence="3 5" id="KW-0269">Exonuclease</keyword>
<evidence type="ECO:0000256" key="3">
    <source>
        <dbReference type="ARBA" id="ARBA00022839"/>
    </source>
</evidence>
<sequence>MIFNQMVHFVKQLSGRLSPSMYASVANQNDAASIAFLRQLRRDIKANDVLQIPFSELKVIVFDLETTGFYPQKGDKILSIGAVKVIGDQVMENETFYSVVNCIEPLSEEVKELTGICDAELAEAPLLEHVLREFYQFIGSLPLVAHHANHEKSFMQHATWSSLKMNFHHRIMDTSFLTKIIEPEKNLVTLDDCCNHFGISIKKRHHALHDAIATAKLWAESVHSVQQLGFSNLSDVYTYLAKIR</sequence>
<dbReference type="CDD" id="cd06127">
    <property type="entry name" value="DEDDh"/>
    <property type="match status" value="1"/>
</dbReference>
<dbReference type="SUPFAM" id="SSF53098">
    <property type="entry name" value="Ribonuclease H-like"/>
    <property type="match status" value="1"/>
</dbReference>
<keyword evidence="1" id="KW-0540">Nuclease</keyword>
<name>A0ABW5RPC7_9BACI</name>
<dbReference type="PANTHER" id="PTHR30231">
    <property type="entry name" value="DNA POLYMERASE III SUBUNIT EPSILON"/>
    <property type="match status" value="1"/>
</dbReference>
<dbReference type="SMART" id="SM00479">
    <property type="entry name" value="EXOIII"/>
    <property type="match status" value="1"/>
</dbReference>
<dbReference type="Gene3D" id="3.30.420.10">
    <property type="entry name" value="Ribonuclease H-like superfamily/Ribonuclease H"/>
    <property type="match status" value="1"/>
</dbReference>
<dbReference type="Pfam" id="PF00929">
    <property type="entry name" value="RNase_T"/>
    <property type="match status" value="1"/>
</dbReference>
<dbReference type="InterPro" id="IPR006054">
    <property type="entry name" value="DnaQ"/>
</dbReference>
<dbReference type="InterPro" id="IPR012337">
    <property type="entry name" value="RNaseH-like_sf"/>
</dbReference>
<dbReference type="NCBIfam" id="TIGR00573">
    <property type="entry name" value="dnaq"/>
    <property type="match status" value="1"/>
</dbReference>
<gene>
    <name evidence="5" type="ORF">ACFSUL_05175</name>
</gene>
<comment type="caution">
    <text evidence="5">The sequence shown here is derived from an EMBL/GenBank/DDBJ whole genome shotgun (WGS) entry which is preliminary data.</text>
</comment>
<dbReference type="EMBL" id="JBHUMF010000012">
    <property type="protein sequence ID" value="MFD2680140.1"/>
    <property type="molecule type" value="Genomic_DNA"/>
</dbReference>
<dbReference type="InterPro" id="IPR013520">
    <property type="entry name" value="Ribonucl_H"/>
</dbReference>
<dbReference type="InterPro" id="IPR036397">
    <property type="entry name" value="RNaseH_sf"/>
</dbReference>
<accession>A0ABW5RPC7</accession>
<keyword evidence="2" id="KW-0378">Hydrolase</keyword>
<reference evidence="6" key="1">
    <citation type="journal article" date="2019" name="Int. J. Syst. Evol. Microbiol.">
        <title>The Global Catalogue of Microorganisms (GCM) 10K type strain sequencing project: providing services to taxonomists for standard genome sequencing and annotation.</title>
        <authorList>
            <consortium name="The Broad Institute Genomics Platform"/>
            <consortium name="The Broad Institute Genome Sequencing Center for Infectious Disease"/>
            <person name="Wu L."/>
            <person name="Ma J."/>
        </authorList>
    </citation>
    <scope>NUCLEOTIDE SEQUENCE [LARGE SCALE GENOMIC DNA]</scope>
    <source>
        <strain evidence="6">KCTC 3913</strain>
    </source>
</reference>
<evidence type="ECO:0000313" key="6">
    <source>
        <dbReference type="Proteomes" id="UP001597506"/>
    </source>
</evidence>
<feature type="domain" description="Exonuclease" evidence="4">
    <location>
        <begin position="58"/>
        <end position="227"/>
    </location>
</feature>
<keyword evidence="6" id="KW-1185">Reference proteome</keyword>
<organism evidence="5 6">
    <name type="scientific">Bacillus seohaeanensis</name>
    <dbReference type="NCBI Taxonomy" id="284580"/>
    <lineage>
        <taxon>Bacteria</taxon>
        <taxon>Bacillati</taxon>
        <taxon>Bacillota</taxon>
        <taxon>Bacilli</taxon>
        <taxon>Bacillales</taxon>
        <taxon>Bacillaceae</taxon>
        <taxon>Bacillus</taxon>
    </lineage>
</organism>
<dbReference type="RefSeq" id="WP_377933330.1">
    <property type="nucleotide sequence ID" value="NZ_JBHUMF010000012.1"/>
</dbReference>
<dbReference type="Proteomes" id="UP001597506">
    <property type="component" value="Unassembled WGS sequence"/>
</dbReference>
<protein>
    <submittedName>
        <fullName evidence="5">Exonuclease domain-containing protein</fullName>
    </submittedName>
</protein>
<evidence type="ECO:0000256" key="1">
    <source>
        <dbReference type="ARBA" id="ARBA00022722"/>
    </source>
</evidence>
<dbReference type="PANTHER" id="PTHR30231:SF4">
    <property type="entry name" value="PROTEIN NEN2"/>
    <property type="match status" value="1"/>
</dbReference>